<accession>A0A9D4WIS0</accession>
<proteinExistence type="predicted"/>
<evidence type="ECO:0000256" key="1">
    <source>
        <dbReference type="ARBA" id="ARBA00022658"/>
    </source>
</evidence>
<evidence type="ECO:0000259" key="2">
    <source>
        <dbReference type="Pfam" id="PF12783"/>
    </source>
</evidence>
<dbReference type="AlphaFoldDB" id="A0A9D4WIS0"/>
<dbReference type="Proteomes" id="UP001058974">
    <property type="component" value="Chromosome 5"/>
</dbReference>
<comment type="caution">
    <text evidence="3">The sequence shown here is derived from an EMBL/GenBank/DDBJ whole genome shotgun (WGS) entry which is preliminary data.</text>
</comment>
<name>A0A9D4WIS0_PEA</name>
<gene>
    <name evidence="3" type="ORF">KIW84_050043</name>
</gene>
<keyword evidence="1" id="KW-0344">Guanine-nucleotide releasing factor</keyword>
<reference evidence="3 4" key="1">
    <citation type="journal article" date="2022" name="Nat. Genet.">
        <title>Improved pea reference genome and pan-genome highlight genomic features and evolutionary characteristics.</title>
        <authorList>
            <person name="Yang T."/>
            <person name="Liu R."/>
            <person name="Luo Y."/>
            <person name="Hu S."/>
            <person name="Wang D."/>
            <person name="Wang C."/>
            <person name="Pandey M.K."/>
            <person name="Ge S."/>
            <person name="Xu Q."/>
            <person name="Li N."/>
            <person name="Li G."/>
            <person name="Huang Y."/>
            <person name="Saxena R.K."/>
            <person name="Ji Y."/>
            <person name="Li M."/>
            <person name="Yan X."/>
            <person name="He Y."/>
            <person name="Liu Y."/>
            <person name="Wang X."/>
            <person name="Xiang C."/>
            <person name="Varshney R.K."/>
            <person name="Ding H."/>
            <person name="Gao S."/>
            <person name="Zong X."/>
        </authorList>
    </citation>
    <scope>NUCLEOTIDE SEQUENCE [LARGE SCALE GENOMIC DNA]</scope>
    <source>
        <strain evidence="3 4">cv. Zhongwan 6</strain>
    </source>
</reference>
<organism evidence="3 4">
    <name type="scientific">Pisum sativum</name>
    <name type="common">Garden pea</name>
    <name type="synonym">Lathyrus oleraceus</name>
    <dbReference type="NCBI Taxonomy" id="3888"/>
    <lineage>
        <taxon>Eukaryota</taxon>
        <taxon>Viridiplantae</taxon>
        <taxon>Streptophyta</taxon>
        <taxon>Embryophyta</taxon>
        <taxon>Tracheophyta</taxon>
        <taxon>Spermatophyta</taxon>
        <taxon>Magnoliopsida</taxon>
        <taxon>eudicotyledons</taxon>
        <taxon>Gunneridae</taxon>
        <taxon>Pentapetalae</taxon>
        <taxon>rosids</taxon>
        <taxon>fabids</taxon>
        <taxon>Fabales</taxon>
        <taxon>Fabaceae</taxon>
        <taxon>Papilionoideae</taxon>
        <taxon>50 kb inversion clade</taxon>
        <taxon>NPAAA clade</taxon>
        <taxon>Hologalegina</taxon>
        <taxon>IRL clade</taxon>
        <taxon>Fabeae</taxon>
        <taxon>Lathyrus</taxon>
    </lineage>
</organism>
<dbReference type="Gramene" id="Psat05G0004300-T1">
    <property type="protein sequence ID" value="KAI5402272.1"/>
    <property type="gene ID" value="KIW84_050043"/>
</dbReference>
<dbReference type="EMBL" id="JAMSHJ010000005">
    <property type="protein sequence ID" value="KAI5402272.1"/>
    <property type="molecule type" value="Genomic_DNA"/>
</dbReference>
<evidence type="ECO:0000313" key="4">
    <source>
        <dbReference type="Proteomes" id="UP001058974"/>
    </source>
</evidence>
<dbReference type="InterPro" id="IPR032691">
    <property type="entry name" value="Mon2/Sec7/BIG1-like_HUS"/>
</dbReference>
<dbReference type="Pfam" id="PF12783">
    <property type="entry name" value="Sec7-like_HUS"/>
    <property type="match status" value="1"/>
</dbReference>
<feature type="domain" description="Mon2/Sec7/BIG1-like HUS" evidence="2">
    <location>
        <begin position="144"/>
        <end position="272"/>
    </location>
</feature>
<evidence type="ECO:0000313" key="3">
    <source>
        <dbReference type="EMBL" id="KAI5402272.1"/>
    </source>
</evidence>
<dbReference type="PANTHER" id="PTHR10663">
    <property type="entry name" value="GUANYL-NUCLEOTIDE EXCHANGE FACTOR"/>
    <property type="match status" value="1"/>
</dbReference>
<sequence>MALVVRFVRRRNAAGLVFKLFDPFRILSDIAIGWTGCGRIFVEFQDGCWKLLDSGEGSDTPMASLAIMAHSGEPFDAIHKMQLQRSWQSRVQYVQKICPSDQVSNSSILVGPEWLCQCFPSRRRFYQLFRKSEFIANIVPMQGFEILFALTLINSATELGGPSIHRHPRLLSLIQDELFHNLMRFGLSMSPLILSMVCSIVLNLYHHLRTELKLQLEAFFSCVILRLAQSRYGAPYQQQEVAMEALVDFCRQKTFMVDMYASFDSDITCSNVFEDLANLLSKSAFPVNCPLSAMHILALDGLIAVI</sequence>
<dbReference type="GO" id="GO:0005085">
    <property type="term" value="F:guanyl-nucleotide exchange factor activity"/>
    <property type="evidence" value="ECO:0007669"/>
    <property type="project" value="UniProtKB-KW"/>
</dbReference>
<keyword evidence="4" id="KW-1185">Reference proteome</keyword>
<protein>
    <recommendedName>
        <fullName evidence="2">Mon2/Sec7/BIG1-like HUS domain-containing protein</fullName>
    </recommendedName>
</protein>
<dbReference type="PANTHER" id="PTHR10663:SF388">
    <property type="entry name" value="GOLGI-SPECIFIC BREFELDIN A-RESISTANCE GUANINE NUCLEOTIDE EXCHANGE FACTOR 1"/>
    <property type="match status" value="1"/>
</dbReference>